<organism evidence="4 5">
    <name type="scientific">Halobacillus locisalis</name>
    <dbReference type="NCBI Taxonomy" id="220753"/>
    <lineage>
        <taxon>Bacteria</taxon>
        <taxon>Bacillati</taxon>
        <taxon>Bacillota</taxon>
        <taxon>Bacilli</taxon>
        <taxon>Bacillales</taxon>
        <taxon>Bacillaceae</taxon>
        <taxon>Halobacillus</taxon>
    </lineage>
</organism>
<dbReference type="InterPro" id="IPR000719">
    <property type="entry name" value="Prot_kinase_dom"/>
</dbReference>
<feature type="domain" description="Protein kinase" evidence="3">
    <location>
        <begin position="122"/>
        <end position="490"/>
    </location>
</feature>
<dbReference type="PROSITE" id="PS50011">
    <property type="entry name" value="PROTEIN_KINASE_DOM"/>
    <property type="match status" value="1"/>
</dbReference>
<dbReference type="CDD" id="cd05121">
    <property type="entry name" value="ABC1_ADCK3-like"/>
    <property type="match status" value="1"/>
</dbReference>
<keyword evidence="5" id="KW-1185">Reference proteome</keyword>
<protein>
    <submittedName>
        <fullName evidence="4">AarF/ABC1/UbiB kinase family protein</fullName>
    </submittedName>
</protein>
<dbReference type="GO" id="GO:0005524">
    <property type="term" value="F:ATP binding"/>
    <property type="evidence" value="ECO:0007669"/>
    <property type="project" value="InterPro"/>
</dbReference>
<dbReference type="Gene3D" id="1.10.510.10">
    <property type="entry name" value="Transferase(Phosphotransferase) domain 1"/>
    <property type="match status" value="1"/>
</dbReference>
<dbReference type="Pfam" id="PF03109">
    <property type="entry name" value="ABC1"/>
    <property type="match status" value="1"/>
</dbReference>
<keyword evidence="2" id="KW-0472">Membrane</keyword>
<feature type="transmembrane region" description="Helical" evidence="2">
    <location>
        <begin position="6"/>
        <end position="25"/>
    </location>
</feature>
<dbReference type="AlphaFoldDB" id="A0A838CU89"/>
<keyword evidence="2" id="KW-0812">Transmembrane</keyword>
<evidence type="ECO:0000259" key="3">
    <source>
        <dbReference type="PROSITE" id="PS50011"/>
    </source>
</evidence>
<dbReference type="Proteomes" id="UP000571017">
    <property type="component" value="Unassembled WGS sequence"/>
</dbReference>
<keyword evidence="4" id="KW-0418">Kinase</keyword>
<dbReference type="EMBL" id="JACEFG010000002">
    <property type="protein sequence ID" value="MBA2175196.1"/>
    <property type="molecule type" value="Genomic_DNA"/>
</dbReference>
<dbReference type="PANTHER" id="PTHR10566">
    <property type="entry name" value="CHAPERONE-ACTIVITY OF BC1 COMPLEX CABC1 -RELATED"/>
    <property type="match status" value="1"/>
</dbReference>
<proteinExistence type="inferred from homology"/>
<comment type="similarity">
    <text evidence="1">Belongs to the protein kinase superfamily. ADCK protein kinase family.</text>
</comment>
<feature type="transmembrane region" description="Helical" evidence="2">
    <location>
        <begin position="518"/>
        <end position="539"/>
    </location>
</feature>
<dbReference type="RefSeq" id="WP_181472227.1">
    <property type="nucleotide sequence ID" value="NZ_JACEFG010000002.1"/>
</dbReference>
<dbReference type="SUPFAM" id="SSF56112">
    <property type="entry name" value="Protein kinase-like (PK-like)"/>
    <property type="match status" value="1"/>
</dbReference>
<evidence type="ECO:0000256" key="1">
    <source>
        <dbReference type="ARBA" id="ARBA00009670"/>
    </source>
</evidence>
<sequence length="555" mass="64520">MKERLKYISFYRITVIVWMSIRFLVQIFWFQKTHRVWDQETQRKWEAMLEKQAGEYRRKAIKLGGLLIKFGQFLSSRGDLLPPSFIKELEGLVDRVKPVPFEKSKETMEEDWQGPIEDFVASIDEKPVASASIGEVYKATLKNGTTAAIKVQRYRVKEIFGMDFKALRIVFWLLDRFTKYGRKADLPALYREVVRVISNELDFTMEMKNGNHFKKRFEEFPNVYVPEYNTDLSTKRVLVMEWIEGAKITDLAFIRKHQIKREVIAKTLFDLCVEQFLYTGMFHSDPHPGNLMLKPDGTIVVIDFGMVGEIKKEDANSIRTMIQGFILDDYDLVIQALQEMEFLLPDANTEQVKKILKQTTDMYLEGNFDKLDANTMNETLEEIQQFINDQPIQLPADYAFLGRATSIIVGVLSTVYPQIDLIDWGKPVIKEWISGGKDNSSFSIYKEVAKESARPLLSLPRALVEYLEDGDKEREWKSDKQRHHLFHQFYLFYAFVSLLFMASGSAALYWTLVVPVLPAVWIGSGLLTAGTIGLVISFIKHWNMIRKIHYNRRNE</sequence>
<dbReference type="InterPro" id="IPR011009">
    <property type="entry name" value="Kinase-like_dom_sf"/>
</dbReference>
<comment type="caution">
    <text evidence="4">The sequence shown here is derived from an EMBL/GenBank/DDBJ whole genome shotgun (WGS) entry which is preliminary data.</text>
</comment>
<accession>A0A838CU89</accession>
<keyword evidence="4" id="KW-0808">Transferase</keyword>
<keyword evidence="2" id="KW-1133">Transmembrane helix</keyword>
<reference evidence="4 5" key="1">
    <citation type="journal article" date="2004" name="Extremophiles">
        <title>Halobacillus locisalis sp. nov., a halophilic bacterium isolated from a marine solar saltern of the Yellow Sea in Korea.</title>
        <authorList>
            <person name="Yoon J.H."/>
            <person name="Kang K.H."/>
            <person name="Oh T.K."/>
            <person name="Park Y.H."/>
        </authorList>
    </citation>
    <scope>NUCLEOTIDE SEQUENCE [LARGE SCALE GENOMIC DNA]</scope>
    <source>
        <strain evidence="4 5">KCTC 3788</strain>
    </source>
</reference>
<name>A0A838CU89_9BACI</name>
<dbReference type="PANTHER" id="PTHR10566:SF113">
    <property type="entry name" value="PROTEIN ACTIVITY OF BC1 COMPLEX KINASE 7, CHLOROPLASTIC"/>
    <property type="match status" value="1"/>
</dbReference>
<dbReference type="InterPro" id="IPR004147">
    <property type="entry name" value="ABC1_dom"/>
</dbReference>
<dbReference type="InterPro" id="IPR050154">
    <property type="entry name" value="UbiB_kinase"/>
</dbReference>
<evidence type="ECO:0000313" key="5">
    <source>
        <dbReference type="Proteomes" id="UP000571017"/>
    </source>
</evidence>
<evidence type="ECO:0000256" key="2">
    <source>
        <dbReference type="SAM" id="Phobius"/>
    </source>
</evidence>
<dbReference type="GO" id="GO:0004672">
    <property type="term" value="F:protein kinase activity"/>
    <property type="evidence" value="ECO:0007669"/>
    <property type="project" value="InterPro"/>
</dbReference>
<gene>
    <name evidence="4" type="ORF">H0266_09850</name>
</gene>
<dbReference type="SMART" id="SM00220">
    <property type="entry name" value="S_TKc"/>
    <property type="match status" value="1"/>
</dbReference>
<evidence type="ECO:0000313" key="4">
    <source>
        <dbReference type="EMBL" id="MBA2175196.1"/>
    </source>
</evidence>
<feature type="transmembrane region" description="Helical" evidence="2">
    <location>
        <begin position="490"/>
        <end position="512"/>
    </location>
</feature>